<feature type="transmembrane region" description="Helical" evidence="1">
    <location>
        <begin position="56"/>
        <end position="75"/>
    </location>
</feature>
<protein>
    <submittedName>
        <fullName evidence="2">Uncharacterized protein</fullName>
    </submittedName>
</protein>
<keyword evidence="3" id="KW-1185">Reference proteome</keyword>
<feature type="transmembrane region" description="Helical" evidence="1">
    <location>
        <begin position="25"/>
        <end position="44"/>
    </location>
</feature>
<keyword evidence="1" id="KW-0812">Transmembrane</keyword>
<evidence type="ECO:0000313" key="3">
    <source>
        <dbReference type="Proteomes" id="UP001163714"/>
    </source>
</evidence>
<accession>A0ABT3ID09</accession>
<dbReference type="EMBL" id="JAPDMX010000033">
    <property type="protein sequence ID" value="MCW3173942.1"/>
    <property type="molecule type" value="Genomic_DNA"/>
</dbReference>
<keyword evidence="1" id="KW-0472">Membrane</keyword>
<keyword evidence="1" id="KW-1133">Transmembrane helix</keyword>
<dbReference type="RefSeq" id="WP_264728355.1">
    <property type="nucleotide sequence ID" value="NZ_JAPDMX010000033.1"/>
</dbReference>
<name>A0ABT3ID09_9GAMM</name>
<feature type="transmembrane region" description="Helical" evidence="1">
    <location>
        <begin position="81"/>
        <end position="102"/>
    </location>
</feature>
<dbReference type="Proteomes" id="UP001163714">
    <property type="component" value="Unassembled WGS sequence"/>
</dbReference>
<evidence type="ECO:0000256" key="1">
    <source>
        <dbReference type="SAM" id="Phobius"/>
    </source>
</evidence>
<organism evidence="2 3">
    <name type="scientific">Shewanella subflava</name>
    <dbReference type="NCBI Taxonomy" id="2986476"/>
    <lineage>
        <taxon>Bacteria</taxon>
        <taxon>Pseudomonadati</taxon>
        <taxon>Pseudomonadota</taxon>
        <taxon>Gammaproteobacteria</taxon>
        <taxon>Alteromonadales</taxon>
        <taxon>Shewanellaceae</taxon>
        <taxon>Shewanella</taxon>
    </lineage>
</organism>
<reference evidence="2" key="1">
    <citation type="submission" date="2022-10" db="EMBL/GenBank/DDBJ databases">
        <title>Shewanella flava sp. nov, isolated from the estuary of the Fenhe River into the Yellow River.</title>
        <authorList>
            <person name="Li Y."/>
        </authorList>
    </citation>
    <scope>NUCLEOTIDE SEQUENCE</scope>
    <source>
        <strain evidence="2">FYR11-62</strain>
    </source>
</reference>
<comment type="caution">
    <text evidence="2">The sequence shown here is derived from an EMBL/GenBank/DDBJ whole genome shotgun (WGS) entry which is preliminary data.</text>
</comment>
<proteinExistence type="predicted"/>
<gene>
    <name evidence="2" type="ORF">OHT75_15835</name>
</gene>
<sequence>MLKFFIGVFAVFCLALYESGLYSAFYSAGFVTYFSAGICVPFRLSSFKSGGGLKLYDYFGGVIIISGFFWSIKSFGISKDLFIFVLPFIFGVILFAFINLYLRILDKRT</sequence>
<evidence type="ECO:0000313" key="2">
    <source>
        <dbReference type="EMBL" id="MCW3173942.1"/>
    </source>
</evidence>